<dbReference type="Gene3D" id="1.25.10.10">
    <property type="entry name" value="Leucine-rich Repeat Variant"/>
    <property type="match status" value="1"/>
</dbReference>
<dbReference type="GO" id="GO:0035869">
    <property type="term" value="C:ciliary transition zone"/>
    <property type="evidence" value="ECO:0007669"/>
    <property type="project" value="TreeGrafter"/>
</dbReference>
<dbReference type="Pfam" id="PF05804">
    <property type="entry name" value="KAP"/>
    <property type="match status" value="1"/>
</dbReference>
<gene>
    <name evidence="1" type="ORF">TGDOM2_230135</name>
</gene>
<dbReference type="SUPFAM" id="SSF48371">
    <property type="entry name" value="ARM repeat"/>
    <property type="match status" value="1"/>
</dbReference>
<dbReference type="GO" id="GO:0005930">
    <property type="term" value="C:axoneme"/>
    <property type="evidence" value="ECO:0007669"/>
    <property type="project" value="TreeGrafter"/>
</dbReference>
<dbReference type="GO" id="GO:0007018">
    <property type="term" value="P:microtubule-based movement"/>
    <property type="evidence" value="ECO:0007669"/>
    <property type="project" value="TreeGrafter"/>
</dbReference>
<dbReference type="OrthoDB" id="10265679at2759"/>
<dbReference type="VEuPathDB" id="ToxoDB:TGDOM2_230135"/>
<evidence type="ECO:0000313" key="2">
    <source>
        <dbReference type="Proteomes" id="UP000028837"/>
    </source>
</evidence>
<accession>A0A086KUY6</accession>
<dbReference type="Proteomes" id="UP000028837">
    <property type="component" value="Unassembled WGS sequence"/>
</dbReference>
<reference evidence="1 2" key="1">
    <citation type="submission" date="2014-02" db="EMBL/GenBank/DDBJ databases">
        <authorList>
            <person name="Sibley D."/>
            <person name="Venepally P."/>
            <person name="Karamycheva S."/>
            <person name="Hadjithomas M."/>
            <person name="Khan A."/>
            <person name="Brunk B."/>
            <person name="Roos D."/>
            <person name="Caler E."/>
            <person name="Lorenzi H."/>
        </authorList>
    </citation>
    <scope>NUCLEOTIDE SEQUENCE [LARGE SCALE GENOMIC DNA]</scope>
    <source>
        <strain evidence="1 2">GAB2-2007-GAL-DOM2</strain>
    </source>
</reference>
<dbReference type="GO" id="GO:0044782">
    <property type="term" value="P:cilium organization"/>
    <property type="evidence" value="ECO:0007669"/>
    <property type="project" value="TreeGrafter"/>
</dbReference>
<proteinExistence type="predicted"/>
<dbReference type="InterPro" id="IPR016024">
    <property type="entry name" value="ARM-type_fold"/>
</dbReference>
<name>A0A086KUY6_TOXGO</name>
<dbReference type="AlphaFoldDB" id="A0A086KUY6"/>
<comment type="caution">
    <text evidence="1">The sequence shown here is derived from an EMBL/GenBank/DDBJ whole genome shotgun (WGS) entry which is preliminary data.</text>
</comment>
<evidence type="ECO:0000313" key="1">
    <source>
        <dbReference type="EMBL" id="KFG48204.1"/>
    </source>
</evidence>
<dbReference type="PANTHER" id="PTHR15605">
    <property type="entry name" value="KINESIN-ASSOCIATED PROTEINS"/>
    <property type="match status" value="1"/>
</dbReference>
<dbReference type="GO" id="GO:0016939">
    <property type="term" value="C:kinesin II complex"/>
    <property type="evidence" value="ECO:0007669"/>
    <property type="project" value="TreeGrafter"/>
</dbReference>
<dbReference type="GO" id="GO:0019894">
    <property type="term" value="F:kinesin binding"/>
    <property type="evidence" value="ECO:0007669"/>
    <property type="project" value="InterPro"/>
</dbReference>
<dbReference type="InterPro" id="IPR011989">
    <property type="entry name" value="ARM-like"/>
</dbReference>
<sequence length="153" mass="16802">MVKRGIIPLLVDSLNRKQRDLVHVCISFLWKLSVMNKNKDEIVKCGFLSKATHLLQTFLEKTSCTAPTITVLLKTLYNLSFDPAIAADMVDCGILSRVADLVAIPVVRPAAIRVLYQLTIEARGSSLLTFHKSGIPLLLDIAAATPKDACINE</sequence>
<protein>
    <submittedName>
        <fullName evidence="1">Kinesin-associated protein</fullName>
    </submittedName>
</protein>
<dbReference type="PANTHER" id="PTHR15605:SF2">
    <property type="entry name" value="KINESIN-ASSOCIATED PROTEIN 3"/>
    <property type="match status" value="1"/>
</dbReference>
<dbReference type="EMBL" id="AHZU02000124">
    <property type="protein sequence ID" value="KFG48204.1"/>
    <property type="molecule type" value="Genomic_DNA"/>
</dbReference>
<organism evidence="1 2">
    <name type="scientific">Toxoplasma gondii GAB2-2007-GAL-DOM2</name>
    <dbReference type="NCBI Taxonomy" id="1130820"/>
    <lineage>
        <taxon>Eukaryota</taxon>
        <taxon>Sar</taxon>
        <taxon>Alveolata</taxon>
        <taxon>Apicomplexa</taxon>
        <taxon>Conoidasida</taxon>
        <taxon>Coccidia</taxon>
        <taxon>Eucoccidiorida</taxon>
        <taxon>Eimeriorina</taxon>
        <taxon>Sarcocystidae</taxon>
        <taxon>Toxoplasma</taxon>
    </lineage>
</organism>
<dbReference type="InterPro" id="IPR008658">
    <property type="entry name" value="KAP3"/>
</dbReference>